<dbReference type="EMBL" id="AP022581">
    <property type="protein sequence ID" value="BBX99495.1"/>
    <property type="molecule type" value="Genomic_DNA"/>
</dbReference>
<reference evidence="4 5" key="1">
    <citation type="journal article" date="2019" name="Emerg. Microbes Infect.">
        <title>Comprehensive subspecies identification of 175 nontuberculous mycobacteria species based on 7547 genomic profiles.</title>
        <authorList>
            <person name="Matsumoto Y."/>
            <person name="Kinjo T."/>
            <person name="Motooka D."/>
            <person name="Nabeya D."/>
            <person name="Jung N."/>
            <person name="Uechi K."/>
            <person name="Horii T."/>
            <person name="Iida T."/>
            <person name="Fujita J."/>
            <person name="Nakamura S."/>
        </authorList>
    </citation>
    <scope>NUCLEOTIDE SEQUENCE [LARGE SCALE GENOMIC DNA]</scope>
    <source>
        <strain evidence="4 5">JCM 15657</strain>
    </source>
</reference>
<dbReference type="STRING" id="169765.AWC15_07210"/>
<evidence type="ECO:0000256" key="1">
    <source>
        <dbReference type="ARBA" id="ARBA00022649"/>
    </source>
</evidence>
<dbReference type="InterPro" id="IPR010985">
    <property type="entry name" value="Ribbon_hlx_hlx"/>
</dbReference>
<dbReference type="GO" id="GO:0006355">
    <property type="term" value="P:regulation of DNA-templated transcription"/>
    <property type="evidence" value="ECO:0007669"/>
    <property type="project" value="InterPro"/>
</dbReference>
<evidence type="ECO:0000313" key="4">
    <source>
        <dbReference type="EMBL" id="BBX99495.1"/>
    </source>
</evidence>
<organism evidence="4 5">
    <name type="scientific">Mycobacterium lacus</name>
    <dbReference type="NCBI Taxonomy" id="169765"/>
    <lineage>
        <taxon>Bacteria</taxon>
        <taxon>Bacillati</taxon>
        <taxon>Actinomycetota</taxon>
        <taxon>Actinomycetes</taxon>
        <taxon>Mycobacteriales</taxon>
        <taxon>Mycobacteriaceae</taxon>
        <taxon>Mycobacterium</taxon>
    </lineage>
</organism>
<reference evidence="4" key="2">
    <citation type="submission" date="2020-02" db="EMBL/GenBank/DDBJ databases">
        <authorList>
            <person name="Matsumoto Y."/>
            <person name="Motooka D."/>
            <person name="Nakamura S."/>
        </authorList>
    </citation>
    <scope>NUCLEOTIDE SEQUENCE</scope>
    <source>
        <strain evidence="4">JCM 15657</strain>
    </source>
</reference>
<keyword evidence="5" id="KW-1185">Reference proteome</keyword>
<dbReference type="AlphaFoldDB" id="A0A1X1XSX0"/>
<gene>
    <name evidence="3" type="ORF">MLAC_00170</name>
    <name evidence="4" type="ORF">MLAC_47890</name>
</gene>
<dbReference type="EMBL" id="AP022581">
    <property type="protein sequence ID" value="BBX94723.1"/>
    <property type="molecule type" value="Genomic_DNA"/>
</dbReference>
<accession>A0A1X1XSX0</accession>
<dbReference type="KEGG" id="mlj:MLAC_00170"/>
<sequence length="89" mass="9876">MKIKDKRIELRVDQESAALFSRAAELVHEPVSEFVRRAATERAGQVLAREQVTVMPAAQFDALLSALDVADDAAVLAATARQPRKFTRR</sequence>
<dbReference type="Proteomes" id="UP000466396">
    <property type="component" value="Chromosome"/>
</dbReference>
<dbReference type="InterPro" id="IPR014795">
    <property type="entry name" value="TacA_1-like"/>
</dbReference>
<evidence type="ECO:0000313" key="3">
    <source>
        <dbReference type="EMBL" id="BBX94723.1"/>
    </source>
</evidence>
<evidence type="ECO:0000256" key="2">
    <source>
        <dbReference type="ARBA" id="ARBA00049988"/>
    </source>
</evidence>
<keyword evidence="1" id="KW-1277">Toxin-antitoxin system</keyword>
<dbReference type="SUPFAM" id="SSF47598">
    <property type="entry name" value="Ribbon-helix-helix"/>
    <property type="match status" value="1"/>
</dbReference>
<proteinExistence type="inferred from homology"/>
<comment type="similarity">
    <text evidence="2">Belongs to the TacA antitoxin family.</text>
</comment>
<dbReference type="Pfam" id="PF08681">
    <property type="entry name" value="TacA1"/>
    <property type="match status" value="1"/>
</dbReference>
<name>A0A1X1XSX0_9MYCO</name>
<dbReference type="KEGG" id="mlj:MLAC_47890"/>
<evidence type="ECO:0000313" key="5">
    <source>
        <dbReference type="Proteomes" id="UP000466396"/>
    </source>
</evidence>
<dbReference type="RefSeq" id="WP_085162421.1">
    <property type="nucleotide sequence ID" value="NZ_AP022581.1"/>
</dbReference>
<dbReference type="PANTHER" id="PTHR35401">
    <property type="entry name" value="COPG FAMILY HELIX-TURN-HELIX PROTEIN-RELATED-RELATED"/>
    <property type="match status" value="1"/>
</dbReference>
<dbReference type="OrthoDB" id="3431911at2"/>
<protein>
    <submittedName>
        <fullName evidence="4">Uncharacterized protein</fullName>
    </submittedName>
</protein>
<dbReference type="Gene3D" id="1.20.5.780">
    <property type="entry name" value="Single helix bin"/>
    <property type="match status" value="1"/>
</dbReference>